<dbReference type="Proteomes" id="UP000027219">
    <property type="component" value="Unassembled WGS sequence"/>
</dbReference>
<proteinExistence type="predicted"/>
<accession>A0A066UQU8</accession>
<keyword evidence="3" id="KW-1185">Reference proteome</keyword>
<sequence length="140" mass="15686">MKSIFLKTTLSLFIFLPAIVSAKETCHIEQFQPVDIQPEISGGVLDKESGQFLITQKPPMRCATVTFSTSTTRNRIADQMSNHFEATYFDNQMSHSHSITFDEDAVKAGYIRVGPNNPIDAYVCFETSETPIKDITCDVK</sequence>
<comment type="caution">
    <text evidence="2">The sequence shown here is derived from an EMBL/GenBank/DDBJ whole genome shotgun (WGS) entry which is preliminary data.</text>
</comment>
<evidence type="ECO:0000256" key="1">
    <source>
        <dbReference type="SAM" id="SignalP"/>
    </source>
</evidence>
<protein>
    <submittedName>
        <fullName evidence="2">Uncharacterized protein</fullName>
    </submittedName>
</protein>
<dbReference type="RefSeq" id="WP_032550079.1">
    <property type="nucleotide sequence ID" value="NZ_JFFR01000006.1"/>
</dbReference>
<dbReference type="EMBL" id="JFFR01000006">
    <property type="protein sequence ID" value="KDN29460.1"/>
    <property type="molecule type" value="Genomic_DNA"/>
</dbReference>
<evidence type="ECO:0000313" key="2">
    <source>
        <dbReference type="EMBL" id="KDN29460.1"/>
    </source>
</evidence>
<name>A0A066UQU8_9VIBR</name>
<feature type="chain" id="PRO_5001632379" evidence="1">
    <location>
        <begin position="23"/>
        <end position="140"/>
    </location>
</feature>
<keyword evidence="1" id="KW-0732">Signal</keyword>
<dbReference type="AlphaFoldDB" id="A0A066UQU8"/>
<dbReference type="OrthoDB" id="5826207at2"/>
<evidence type="ECO:0000313" key="3">
    <source>
        <dbReference type="Proteomes" id="UP000027219"/>
    </source>
</evidence>
<gene>
    <name evidence="2" type="ORF">VFDL14_07925</name>
</gene>
<reference evidence="2 3" key="1">
    <citation type="submission" date="2014-02" db="EMBL/GenBank/DDBJ databases">
        <title>Vibrio fortis Dalian14 Genome Sequencing.</title>
        <authorList>
            <person name="Wang Y."/>
            <person name="Song L."/>
            <person name="Liu G."/>
            <person name="Ding J."/>
        </authorList>
    </citation>
    <scope>NUCLEOTIDE SEQUENCE [LARGE SCALE GENOMIC DNA]</scope>
    <source>
        <strain evidence="2 3">Dalian14</strain>
    </source>
</reference>
<organism evidence="2 3">
    <name type="scientific">Vibrio fortis</name>
    <dbReference type="NCBI Taxonomy" id="212667"/>
    <lineage>
        <taxon>Bacteria</taxon>
        <taxon>Pseudomonadati</taxon>
        <taxon>Pseudomonadota</taxon>
        <taxon>Gammaproteobacteria</taxon>
        <taxon>Vibrionales</taxon>
        <taxon>Vibrionaceae</taxon>
        <taxon>Vibrio</taxon>
    </lineage>
</organism>
<feature type="signal peptide" evidence="1">
    <location>
        <begin position="1"/>
        <end position="22"/>
    </location>
</feature>